<feature type="compositionally biased region" description="Basic and acidic residues" evidence="2">
    <location>
        <begin position="1365"/>
        <end position="1380"/>
    </location>
</feature>
<keyword evidence="7" id="KW-1185">Reference proteome</keyword>
<dbReference type="Proteomes" id="UP000471152">
    <property type="component" value="Unassembled WGS sequence"/>
</dbReference>
<proteinExistence type="predicted"/>
<dbReference type="NCBIfam" id="NF041492">
    <property type="entry name" value="MobF"/>
    <property type="match status" value="1"/>
</dbReference>
<dbReference type="Proteomes" id="UP000468828">
    <property type="component" value="Unassembled WGS sequence"/>
</dbReference>
<dbReference type="InterPro" id="IPR014862">
    <property type="entry name" value="TrwC"/>
</dbReference>
<evidence type="ECO:0000313" key="8">
    <source>
        <dbReference type="Proteomes" id="UP000471152"/>
    </source>
</evidence>
<organism evidence="5 7">
    <name type="scientific">Modestobacter muralis</name>
    <dbReference type="NCBI Taxonomy" id="1608614"/>
    <lineage>
        <taxon>Bacteria</taxon>
        <taxon>Bacillati</taxon>
        <taxon>Actinomycetota</taxon>
        <taxon>Actinomycetes</taxon>
        <taxon>Geodermatophilales</taxon>
        <taxon>Geodermatophilaceae</taxon>
        <taxon>Modestobacter</taxon>
    </lineage>
</organism>
<evidence type="ECO:0000313" key="7">
    <source>
        <dbReference type="Proteomes" id="UP000468828"/>
    </source>
</evidence>
<evidence type="ECO:0000259" key="4">
    <source>
        <dbReference type="Pfam" id="PF13538"/>
    </source>
</evidence>
<name>A0A6P0F376_9ACTN</name>
<dbReference type="InterPro" id="IPR027417">
    <property type="entry name" value="P-loop_NTPase"/>
</dbReference>
<dbReference type="InterPro" id="IPR027785">
    <property type="entry name" value="UvrD-like_helicase_C"/>
</dbReference>
<evidence type="ECO:0000313" key="5">
    <source>
        <dbReference type="EMBL" id="NEK96554.1"/>
    </source>
</evidence>
<feature type="domain" description="UvrD-like helicase C-terminal" evidence="4">
    <location>
        <begin position="861"/>
        <end position="898"/>
    </location>
</feature>
<comment type="caution">
    <text evidence="5">The sequence shown here is derived from an EMBL/GenBank/DDBJ whole genome shotgun (WGS) entry which is preliminary data.</text>
</comment>
<dbReference type="SUPFAM" id="SSF55464">
    <property type="entry name" value="Origin of replication-binding domain, RBD-like"/>
    <property type="match status" value="1"/>
</dbReference>
<dbReference type="Pfam" id="PF13604">
    <property type="entry name" value="AAA_30"/>
    <property type="match status" value="1"/>
</dbReference>
<accession>A0A6P0F376</accession>
<sequence length="1380" mass="148360">MTLHVLGAGTGYRYLTDQVAGGDGQRQAGQSLTDYYQQTGNPPGRWMGTGADVLGVEGQVATKQMHNLYGLGLHPESGVQLGRRFQVFRSIAERVRDRLDAAQASGRLLSETAVAVIEKEENTKGERQAVSGFDHVFSPVKSVSLAWGLSTDPHVVAQIEAAHHEAVAHTIRWLERDVAFARTGTAGVAQVDVHGVAVAAFDHRTSRAGDPDLHTHAVISNKVLARLPDGETRWLTLDSQALHKAAVAASERYNRTLEEEVSRRLGWEFEVRADQDPAEPTAIREVAGVHLGVIRGFSRRRNEIEELHGKLVEADHRENGRAPSKARQYELAQQATLALRPAKVTTETVAEERDRWAAQAAGLLGPEGLVELQERLLPADPLALATARDVSDEEVEDLAAATLADVTDRRSTWTVRHVQAAAQRASRELLMASPEARDALVGRIVARVITGQGEWQQVVRLDPPEAIPAPPELQRAAGESVFHSHASERYTTTAQLEAEDALLTHARREDGLAASQADLDVARWAAQQRGMPLTGDQLAAVTALTRSSRGLQLLIGPAGTGKTTTVRGLVETWQADGVRRVHGLAPTAVAAAVLKAETGMVETETLHQWAAQVESTGAVPFAPGDLVVIDEAGMVGTSRLLDVVDAAESAGAKVVLVGDHRQLGAIESGGALRLLATDEPAAVAELTTVWRFADVAPDGTRTIRQWEADASLLLRTGDAAALDPYIEHGRVNSGVEAVLLEDLYTAWKADQDAGLTAVMIASRADVVARLGVRARADRVAAGVVEADGVQLSDGTTAGVGDVIVTRKNNRLLRAGGEFVKNGDLWTVEAVDSDGGLRVRHTQHEAEVTLPAEYVAERVEQGYAMTVHRAQGSTVDAGHVLVDDTYSRELLYVAMTRGRLGNTAHVVTDHVLDPDLERPAEHERLARSVLGEVLRRESGDRSATETLREAYAAAGSLRTLLPRYQYASGVHADSPARDVVAAGMAPDAAAEVVAAPAWNALAERIGMLEARGVDVASELRATLAERDLGGAEDPAAVLHMRLQGAVEASRPPGGDWLPPAPSGGDESLPVYLRELRESMETRAADLGAIAAVERPDWTMSLPPVPSEPTARAGWEQVAGRVAAYREAYEVTGMDPLGELPREPRQHEAHDQLREAIGQLPNVQGEQELLIQMEAAKQRLRVAESDYWAAQREPGPAAAGAAERQVEAAEKTLARLAEAEEAEQRWEQLAAKQAQTAGELARARAEAETARRREKAVKQGVVDDLQARRERDAAVLQKAAELAAKAAIGLPPAAARDAARADAARTLAAARTLLAEGVAERARRAAKLEARRVATETALREARHHVTELHARIGADTAAVDSPRPVEMGEYRPTETGRERER</sequence>
<dbReference type="EMBL" id="JAAGWH010000067">
    <property type="protein sequence ID" value="NEK96554.1"/>
    <property type="molecule type" value="Genomic_DNA"/>
</dbReference>
<dbReference type="CDD" id="cd17933">
    <property type="entry name" value="DEXSc_RecD-like"/>
    <property type="match status" value="1"/>
</dbReference>
<dbReference type="Gene3D" id="2.30.30.940">
    <property type="match status" value="1"/>
</dbReference>
<reference evidence="5 7" key="1">
    <citation type="submission" date="2020-01" db="EMBL/GenBank/DDBJ databases">
        <title>the WGS Modestobacter muralis CPCC 204518.</title>
        <authorList>
            <person name="Jiang Z."/>
        </authorList>
    </citation>
    <scope>NUCLEOTIDE SEQUENCE [LARGE SCALE GENOMIC DNA]</scope>
    <source>
        <strain evidence="5 7">DSM 100205</strain>
    </source>
</reference>
<evidence type="ECO:0000256" key="2">
    <source>
        <dbReference type="SAM" id="MobiDB-lite"/>
    </source>
</evidence>
<dbReference type="Gene3D" id="3.40.50.300">
    <property type="entry name" value="P-loop containing nucleotide triphosphate hydrolases"/>
    <property type="match status" value="2"/>
</dbReference>
<reference evidence="6 8" key="2">
    <citation type="submission" date="2020-02" db="EMBL/GenBank/DDBJ databases">
        <title>The WGS of Modestobacter muralis DSM 100205.</title>
        <authorList>
            <person name="Jiang Z."/>
        </authorList>
    </citation>
    <scope>NUCLEOTIDE SEQUENCE [LARGE SCALE GENOMIC DNA]</scope>
    <source>
        <strain evidence="6 8">DSM 100205</strain>
    </source>
</reference>
<feature type="region of interest" description="Disordered" evidence="2">
    <location>
        <begin position="1348"/>
        <end position="1380"/>
    </location>
</feature>
<dbReference type="SUPFAM" id="SSF52540">
    <property type="entry name" value="P-loop containing nucleoside triphosphate hydrolases"/>
    <property type="match status" value="1"/>
</dbReference>
<feature type="domain" description="TrwC relaxase" evidence="3">
    <location>
        <begin position="8"/>
        <end position="361"/>
    </location>
</feature>
<dbReference type="CDD" id="cd18809">
    <property type="entry name" value="SF1_C_RecD"/>
    <property type="match status" value="1"/>
</dbReference>
<dbReference type="Pfam" id="PF08751">
    <property type="entry name" value="TrwC"/>
    <property type="match status" value="1"/>
</dbReference>
<gene>
    <name evidence="6" type="ORF">G3R41_21355</name>
    <name evidence="5" type="ORF">GCU67_20640</name>
</gene>
<evidence type="ECO:0000256" key="1">
    <source>
        <dbReference type="SAM" id="Coils"/>
    </source>
</evidence>
<protein>
    <submittedName>
        <fullName evidence="5">Relaxase domain-containing protein</fullName>
    </submittedName>
</protein>
<evidence type="ECO:0000259" key="3">
    <source>
        <dbReference type="Pfam" id="PF08751"/>
    </source>
</evidence>
<keyword evidence="1" id="KW-0175">Coiled coil</keyword>
<dbReference type="Pfam" id="PF13538">
    <property type="entry name" value="UvrD_C_2"/>
    <property type="match status" value="1"/>
</dbReference>
<dbReference type="EMBL" id="JAAGWB010000070">
    <property type="protein sequence ID" value="NEN53454.1"/>
    <property type="molecule type" value="Genomic_DNA"/>
</dbReference>
<feature type="coiled-coil region" evidence="1">
    <location>
        <begin position="1164"/>
        <end position="1234"/>
    </location>
</feature>
<dbReference type="RefSeq" id="WP_163613284.1">
    <property type="nucleotide sequence ID" value="NZ_JAAGWB010000070.1"/>
</dbReference>
<evidence type="ECO:0000313" key="6">
    <source>
        <dbReference type="EMBL" id="NEN53454.1"/>
    </source>
</evidence>